<accession>A0A0D6P5Z6</accession>
<proteinExistence type="predicted"/>
<comment type="caution">
    <text evidence="2">The sequence shown here is derived from an EMBL/GenBank/DDBJ whole genome shotgun (WGS) entry which is preliminary data.</text>
</comment>
<name>A0A0D6P5Z6_9PROT</name>
<protein>
    <submittedName>
        <fullName evidence="2">Uncharacterized protein</fullName>
    </submittedName>
</protein>
<feature type="region of interest" description="Disordered" evidence="1">
    <location>
        <begin position="184"/>
        <end position="211"/>
    </location>
</feature>
<sequence>MVLAVTLPVVLATAGGTLDLGLWYREDFRLQLAADAGAMGAARLLPGHTAQTSDFQAAALLEINAASAGAYAIGTLATPVDVSQTGWTAVTVTVHATATSWFGGLLNLTTPTLHATARAGVVPPPVTACVLALNGSASPAIQVDNMGSIVATGCGIFSNSAAAQSIYLNSGTLSGSALGAVGGVEQSNSGSNTMNPSPGSSDQSSVADPLAGTPAPSYGPCSYTNASFTAWRATPYQFTQAANVFCGNTTIGGNGSTDTFAPGTYYVVNGNLVFNNATVTQAQGVQFILTGSNPGALSWTNYSNTTTTMTAPTTGPQAGILVWQTCPASGSAPANTFAGGSTLAIDGAIYTPCGALDLSNNAKIVPQSGGAATYVANTIHTTGSAGITAQTTGGSGGGAATTVQLLQ</sequence>
<evidence type="ECO:0000256" key="1">
    <source>
        <dbReference type="SAM" id="MobiDB-lite"/>
    </source>
</evidence>
<reference evidence="2 3" key="1">
    <citation type="submission" date="2012-11" db="EMBL/GenBank/DDBJ databases">
        <title>Whole genome sequence of Acidisphaera rubrifaciens HS-AP3.</title>
        <authorList>
            <person name="Azuma Y."/>
            <person name="Higashiura N."/>
            <person name="Hirakawa H."/>
            <person name="Matsushita K."/>
        </authorList>
    </citation>
    <scope>NUCLEOTIDE SEQUENCE [LARGE SCALE GENOMIC DNA]</scope>
    <source>
        <strain evidence="2 3">HS-AP3</strain>
    </source>
</reference>
<gene>
    <name evidence="2" type="ORF">Asru_0131_05</name>
</gene>
<dbReference type="EMBL" id="BANB01000131">
    <property type="protein sequence ID" value="GAN76613.1"/>
    <property type="molecule type" value="Genomic_DNA"/>
</dbReference>
<dbReference type="AlphaFoldDB" id="A0A0D6P5Z6"/>
<keyword evidence="3" id="KW-1185">Reference proteome</keyword>
<evidence type="ECO:0000313" key="3">
    <source>
        <dbReference type="Proteomes" id="UP000032680"/>
    </source>
</evidence>
<evidence type="ECO:0000313" key="2">
    <source>
        <dbReference type="EMBL" id="GAN76613.1"/>
    </source>
</evidence>
<feature type="compositionally biased region" description="Polar residues" evidence="1">
    <location>
        <begin position="185"/>
        <end position="206"/>
    </location>
</feature>
<dbReference type="Proteomes" id="UP000032680">
    <property type="component" value="Unassembled WGS sequence"/>
</dbReference>
<organism evidence="2 3">
    <name type="scientific">Acidisphaera rubrifaciens HS-AP3</name>
    <dbReference type="NCBI Taxonomy" id="1231350"/>
    <lineage>
        <taxon>Bacteria</taxon>
        <taxon>Pseudomonadati</taxon>
        <taxon>Pseudomonadota</taxon>
        <taxon>Alphaproteobacteria</taxon>
        <taxon>Acetobacterales</taxon>
        <taxon>Acetobacteraceae</taxon>
        <taxon>Acidisphaera</taxon>
    </lineage>
</organism>